<name>A0A518D1W2_9BACT</name>
<evidence type="ECO:0008006" key="3">
    <source>
        <dbReference type="Google" id="ProtNLM"/>
    </source>
</evidence>
<organism evidence="1 2">
    <name type="scientific">Rohdeia mirabilis</name>
    <dbReference type="NCBI Taxonomy" id="2528008"/>
    <lineage>
        <taxon>Bacteria</taxon>
        <taxon>Pseudomonadati</taxon>
        <taxon>Planctomycetota</taxon>
        <taxon>Planctomycetia</taxon>
        <taxon>Planctomycetia incertae sedis</taxon>
        <taxon>Rohdeia</taxon>
    </lineage>
</organism>
<dbReference type="PANTHER" id="PTHR40940:SF2">
    <property type="entry name" value="BATD"/>
    <property type="match status" value="1"/>
</dbReference>
<reference evidence="1 2" key="1">
    <citation type="submission" date="2019-02" db="EMBL/GenBank/DDBJ databases">
        <title>Deep-cultivation of Planctomycetes and their phenomic and genomic characterization uncovers novel biology.</title>
        <authorList>
            <person name="Wiegand S."/>
            <person name="Jogler M."/>
            <person name="Boedeker C."/>
            <person name="Pinto D."/>
            <person name="Vollmers J."/>
            <person name="Rivas-Marin E."/>
            <person name="Kohn T."/>
            <person name="Peeters S.H."/>
            <person name="Heuer A."/>
            <person name="Rast P."/>
            <person name="Oberbeckmann S."/>
            <person name="Bunk B."/>
            <person name="Jeske O."/>
            <person name="Meyerdierks A."/>
            <person name="Storesund J.E."/>
            <person name="Kallscheuer N."/>
            <person name="Luecker S."/>
            <person name="Lage O.M."/>
            <person name="Pohl T."/>
            <person name="Merkel B.J."/>
            <person name="Hornburger P."/>
            <person name="Mueller R.-W."/>
            <person name="Bruemmer F."/>
            <person name="Labrenz M."/>
            <person name="Spormann A.M."/>
            <person name="Op den Camp H."/>
            <person name="Overmann J."/>
            <person name="Amann R."/>
            <person name="Jetten M.S.M."/>
            <person name="Mascher T."/>
            <person name="Medema M.H."/>
            <person name="Devos D.P."/>
            <person name="Kaster A.-K."/>
            <person name="Ovreas L."/>
            <person name="Rohde M."/>
            <person name="Galperin M.Y."/>
            <person name="Jogler C."/>
        </authorList>
    </citation>
    <scope>NUCLEOTIDE SEQUENCE [LARGE SCALE GENOMIC DNA]</scope>
    <source>
        <strain evidence="1 2">Pla163</strain>
    </source>
</reference>
<protein>
    <recommendedName>
        <fullName evidence="3">Protein BatD</fullName>
    </recommendedName>
</protein>
<proteinExistence type="predicted"/>
<dbReference type="RefSeq" id="WP_145188857.1">
    <property type="nucleotide sequence ID" value="NZ_CP036290.1"/>
</dbReference>
<accession>A0A518D1W2</accession>
<gene>
    <name evidence="1" type="ORF">Pla163_25930</name>
</gene>
<dbReference type="InterPro" id="IPR025738">
    <property type="entry name" value="BatD"/>
</dbReference>
<dbReference type="AlphaFoldDB" id="A0A518D1W2"/>
<dbReference type="EMBL" id="CP036290">
    <property type="protein sequence ID" value="QDU85462.1"/>
    <property type="molecule type" value="Genomic_DNA"/>
</dbReference>
<sequence length="627" mass="68393">MCLSFHDTGLQHVSLRGTGFVGRTPSDATVASFVRALVLPLLWIALCLGSAAATPGAQGTDEGFSVRLADPVLKLGDSTQLIVDVRDRQPNLLRLPDVEGVVFGQIQGPSLYRSVSFSGGRTVRDVIYTYTVPVSCDTEGRYDIPPIVGVFGSDELASEPLLLEVVRDQRGEALGFLQIDLPFERVAVGQSFPVEIEFGVRASATSRTSATFDLTLPWLGSLGREAVEVLAPDRRDGAPTEATISGTMRVPTSAARSRVVDGETYRIMRLRLLVTPLRIGNVDLSGTVLRIRTGRWRESTFLGREFQPTDEFFKRLGERSFEVRPLPEEGRPLGFTGAVGDFDARASLDVSEMFVGDSFKLIVDYTGSGNLSDFAAPNLELSSAFADRFAVYGVSEERDNDRRRVVFDLAPLSAEVDEVPPVELWTFDPLTWTYRVVATDPQPVRVLARATAAPPVVSDSLTDEPAIESFERDIVDIETGPLRAAGPEGSAPRESTLLALLGAVAVAWIALRLAARRESGPLGSAADRRRALRRLERELGRAETPEQDLRAWTGFLAARTGVPAEAWVGRDVRRLARRSSEDDLGEVTTDLIARTSEHLEAAAYGDDPRVTRDQLVTTARDLLEEGL</sequence>
<evidence type="ECO:0000313" key="2">
    <source>
        <dbReference type="Proteomes" id="UP000319342"/>
    </source>
</evidence>
<evidence type="ECO:0000313" key="1">
    <source>
        <dbReference type="EMBL" id="QDU85462.1"/>
    </source>
</evidence>
<dbReference type="Proteomes" id="UP000319342">
    <property type="component" value="Chromosome"/>
</dbReference>
<dbReference type="OrthoDB" id="226310at2"/>
<dbReference type="PANTHER" id="PTHR40940">
    <property type="entry name" value="PROTEIN BATD-RELATED"/>
    <property type="match status" value="1"/>
</dbReference>
<keyword evidence="2" id="KW-1185">Reference proteome</keyword>